<organism evidence="1 2">
    <name type="scientific">Mucor plumbeus</name>
    <dbReference type="NCBI Taxonomy" id="97098"/>
    <lineage>
        <taxon>Eukaryota</taxon>
        <taxon>Fungi</taxon>
        <taxon>Fungi incertae sedis</taxon>
        <taxon>Mucoromycota</taxon>
        <taxon>Mucoromycotina</taxon>
        <taxon>Mucoromycetes</taxon>
        <taxon>Mucorales</taxon>
        <taxon>Mucorineae</taxon>
        <taxon>Mucoraceae</taxon>
        <taxon>Mucor</taxon>
    </lineage>
</organism>
<reference evidence="1" key="1">
    <citation type="submission" date="2020-12" db="EMBL/GenBank/DDBJ databases">
        <title>Metabolic potential, ecology and presence of endohyphal bacteria is reflected in genomic diversity of Mucoromycotina.</title>
        <authorList>
            <person name="Muszewska A."/>
            <person name="Okrasinska A."/>
            <person name="Steczkiewicz K."/>
            <person name="Drgas O."/>
            <person name="Orlowska M."/>
            <person name="Perlinska-Lenart U."/>
            <person name="Aleksandrzak-Piekarczyk T."/>
            <person name="Szatraj K."/>
            <person name="Zielenkiewicz U."/>
            <person name="Pilsyk S."/>
            <person name="Malc E."/>
            <person name="Mieczkowski P."/>
            <person name="Kruszewska J.S."/>
            <person name="Biernat P."/>
            <person name="Pawlowska J."/>
        </authorList>
    </citation>
    <scope>NUCLEOTIDE SEQUENCE</scope>
    <source>
        <strain evidence="1">CBS 226.32</strain>
    </source>
</reference>
<comment type="caution">
    <text evidence="1">The sequence shown here is derived from an EMBL/GenBank/DDBJ whole genome shotgun (WGS) entry which is preliminary data.</text>
</comment>
<name>A0A8H7RDI6_9FUNG</name>
<protein>
    <submittedName>
        <fullName evidence="1">Uncharacterized protein</fullName>
    </submittedName>
</protein>
<dbReference type="OrthoDB" id="2275196at2759"/>
<dbReference type="AlphaFoldDB" id="A0A8H7RDI6"/>
<keyword evidence="2" id="KW-1185">Reference proteome</keyword>
<evidence type="ECO:0000313" key="2">
    <source>
        <dbReference type="Proteomes" id="UP000650833"/>
    </source>
</evidence>
<dbReference type="EMBL" id="JAEPRC010000125">
    <property type="protein sequence ID" value="KAG2207631.1"/>
    <property type="molecule type" value="Genomic_DNA"/>
</dbReference>
<evidence type="ECO:0000313" key="1">
    <source>
        <dbReference type="EMBL" id="KAG2207631.1"/>
    </source>
</evidence>
<sequence length="155" mass="17882">MEARNASGYGTISTYHHTIRDMKFHTSCSKTSSESNLTQCDFYFNPNQHAYWDEPTVCLIYGYARPVRDSEICSLQVPENPCLQENMDWLQQCLRSIYFAGTFMLNKTHNFQGNVKIKSIKIPTSELIHPRQIVFESYGHTYIGVFQSVPPSNNK</sequence>
<gene>
    <name evidence="1" type="ORF">INT46_003517</name>
</gene>
<accession>A0A8H7RDI6</accession>
<dbReference type="Proteomes" id="UP000650833">
    <property type="component" value="Unassembled WGS sequence"/>
</dbReference>
<proteinExistence type="predicted"/>